<feature type="compositionally biased region" description="Basic and acidic residues" evidence="7">
    <location>
        <begin position="16"/>
        <end position="25"/>
    </location>
</feature>
<comment type="caution">
    <text evidence="8">The sequence shown here is derived from an EMBL/GenBank/DDBJ whole genome shotgun (WGS) entry which is preliminary data.</text>
</comment>
<feature type="compositionally biased region" description="Basic and acidic residues" evidence="7">
    <location>
        <begin position="38"/>
        <end position="53"/>
    </location>
</feature>
<dbReference type="Pfam" id="PF09749">
    <property type="entry name" value="HVSL"/>
    <property type="match status" value="1"/>
</dbReference>
<evidence type="ECO:0000313" key="9">
    <source>
        <dbReference type="Proteomes" id="UP000091918"/>
    </source>
</evidence>
<evidence type="ECO:0000256" key="2">
    <source>
        <dbReference type="ARBA" id="ARBA00022801"/>
    </source>
</evidence>
<evidence type="ECO:0000256" key="1">
    <source>
        <dbReference type="ARBA" id="ARBA00022722"/>
    </source>
</evidence>
<accession>A0A1B7NL49</accession>
<keyword evidence="3" id="KW-0456">Lyase</keyword>
<dbReference type="STRING" id="1658172.A0A1B7NL49"/>
<dbReference type="AlphaFoldDB" id="A0A1B7NL49"/>
<dbReference type="GO" id="GO:0000175">
    <property type="term" value="F:3'-5'-RNA exonuclease activity"/>
    <property type="evidence" value="ECO:0007669"/>
    <property type="project" value="TreeGrafter"/>
</dbReference>
<feature type="non-terminal residue" evidence="8">
    <location>
        <position position="111"/>
    </location>
</feature>
<sequence length="111" mass="12445">MSLVQYSDSEYSESDQPIHKSENRVAAKLSGQRSLKRQCTDRSKINSNNKDDGDSSNTGHITLPPLPSEFLDLYATNSRISVQDDPSLHAGRKRIMPHVAGNWSTHIYLEC</sequence>
<organism evidence="8 9">
    <name type="scientific">Emergomyces africanus</name>
    <dbReference type="NCBI Taxonomy" id="1955775"/>
    <lineage>
        <taxon>Eukaryota</taxon>
        <taxon>Fungi</taxon>
        <taxon>Dikarya</taxon>
        <taxon>Ascomycota</taxon>
        <taxon>Pezizomycotina</taxon>
        <taxon>Eurotiomycetes</taxon>
        <taxon>Eurotiomycetidae</taxon>
        <taxon>Onygenales</taxon>
        <taxon>Ajellomycetaceae</taxon>
        <taxon>Emergomyces</taxon>
    </lineage>
</organism>
<dbReference type="EMBL" id="LGUA01002421">
    <property type="protein sequence ID" value="OAX77508.1"/>
    <property type="molecule type" value="Genomic_DNA"/>
</dbReference>
<dbReference type="Proteomes" id="UP000091918">
    <property type="component" value="Unassembled WGS sequence"/>
</dbReference>
<proteinExistence type="predicted"/>
<name>A0A1B7NL49_9EURO</name>
<evidence type="ECO:0000256" key="4">
    <source>
        <dbReference type="ARBA" id="ARBA00023242"/>
    </source>
</evidence>
<evidence type="ECO:0000256" key="3">
    <source>
        <dbReference type="ARBA" id="ARBA00023239"/>
    </source>
</evidence>
<dbReference type="GO" id="GO:0034477">
    <property type="term" value="P:U6 snRNA 3'-end processing"/>
    <property type="evidence" value="ECO:0007669"/>
    <property type="project" value="InterPro"/>
</dbReference>
<keyword evidence="4" id="KW-0539">Nucleus</keyword>
<dbReference type="PANTHER" id="PTHR13522:SF3">
    <property type="entry name" value="U6 SNRNA PHOSPHODIESTERASE 1"/>
    <property type="match status" value="1"/>
</dbReference>
<dbReference type="OrthoDB" id="49151at2759"/>
<dbReference type="PANTHER" id="PTHR13522">
    <property type="entry name" value="U6 SNRNA PHOSPHODIESTERASE 1"/>
    <property type="match status" value="1"/>
</dbReference>
<dbReference type="GO" id="GO:0016829">
    <property type="term" value="F:lyase activity"/>
    <property type="evidence" value="ECO:0007669"/>
    <property type="project" value="UniProtKB-KW"/>
</dbReference>
<evidence type="ECO:0000313" key="8">
    <source>
        <dbReference type="EMBL" id="OAX77508.1"/>
    </source>
</evidence>
<keyword evidence="9" id="KW-1185">Reference proteome</keyword>
<keyword evidence="1" id="KW-0540">Nuclease</keyword>
<dbReference type="GO" id="GO:0005634">
    <property type="term" value="C:nucleus"/>
    <property type="evidence" value="ECO:0007669"/>
    <property type="project" value="TreeGrafter"/>
</dbReference>
<evidence type="ECO:0000256" key="6">
    <source>
        <dbReference type="ARBA" id="ARBA00030030"/>
    </source>
</evidence>
<gene>
    <name evidence="8" type="ORF">ACJ72_08194</name>
</gene>
<evidence type="ECO:0000256" key="5">
    <source>
        <dbReference type="ARBA" id="ARBA00029543"/>
    </source>
</evidence>
<evidence type="ECO:0000256" key="7">
    <source>
        <dbReference type="SAM" id="MobiDB-lite"/>
    </source>
</evidence>
<protein>
    <recommendedName>
        <fullName evidence="5">U6 snRNA phosphodiesterase 1</fullName>
    </recommendedName>
    <alternativeName>
        <fullName evidence="6">3'-5' RNA exonuclease USB1</fullName>
    </alternativeName>
</protein>
<reference evidence="8 9" key="1">
    <citation type="submission" date="2015-07" db="EMBL/GenBank/DDBJ databases">
        <title>Emmonsia species relationships and genome sequence.</title>
        <authorList>
            <person name="Cuomo C.A."/>
            <person name="Schwartz I.S."/>
            <person name="Kenyon C."/>
            <person name="de Hoog G.S."/>
            <person name="Govender N.P."/>
            <person name="Botha A."/>
            <person name="Moreno L."/>
            <person name="de Vries M."/>
            <person name="Munoz J.F."/>
            <person name="Stielow J.B."/>
        </authorList>
    </citation>
    <scope>NUCLEOTIDE SEQUENCE [LARGE SCALE GENOMIC DNA]</scope>
    <source>
        <strain evidence="8 9">CBS 136260</strain>
    </source>
</reference>
<keyword evidence="2" id="KW-0378">Hydrolase</keyword>
<dbReference type="InterPro" id="IPR027521">
    <property type="entry name" value="Usb1"/>
</dbReference>
<feature type="region of interest" description="Disordered" evidence="7">
    <location>
        <begin position="1"/>
        <end position="63"/>
    </location>
</feature>